<dbReference type="WBParaSite" id="ASIM_0000798301-mRNA-1">
    <property type="protein sequence ID" value="ASIM_0000798301-mRNA-1"/>
    <property type="gene ID" value="ASIM_0000798301"/>
</dbReference>
<evidence type="ECO:0000313" key="2">
    <source>
        <dbReference type="Proteomes" id="UP000267096"/>
    </source>
</evidence>
<dbReference type="EMBL" id="UYRR01019400">
    <property type="protein sequence ID" value="VDK29951.1"/>
    <property type="molecule type" value="Genomic_DNA"/>
</dbReference>
<dbReference type="OrthoDB" id="5860767at2759"/>
<name>A0A0M3JK11_ANISI</name>
<proteinExistence type="predicted"/>
<dbReference type="Proteomes" id="UP000267096">
    <property type="component" value="Unassembled WGS sequence"/>
</dbReference>
<dbReference type="AlphaFoldDB" id="A0A0M3JK11"/>
<protein>
    <submittedName>
        <fullName evidence="3">Lzipper-MIP1 domain-containing protein</fullName>
    </submittedName>
</protein>
<organism evidence="3">
    <name type="scientific">Anisakis simplex</name>
    <name type="common">Herring worm</name>
    <dbReference type="NCBI Taxonomy" id="6269"/>
    <lineage>
        <taxon>Eukaryota</taxon>
        <taxon>Metazoa</taxon>
        <taxon>Ecdysozoa</taxon>
        <taxon>Nematoda</taxon>
        <taxon>Chromadorea</taxon>
        <taxon>Rhabditida</taxon>
        <taxon>Spirurina</taxon>
        <taxon>Ascaridomorpha</taxon>
        <taxon>Ascaridoidea</taxon>
        <taxon>Anisakidae</taxon>
        <taxon>Anisakis</taxon>
        <taxon>Anisakis simplex complex</taxon>
    </lineage>
</organism>
<reference evidence="1 2" key="2">
    <citation type="submission" date="2018-11" db="EMBL/GenBank/DDBJ databases">
        <authorList>
            <consortium name="Pathogen Informatics"/>
        </authorList>
    </citation>
    <scope>NUCLEOTIDE SEQUENCE [LARGE SCALE GENOMIC DNA]</scope>
</reference>
<accession>A0A0M3JK11</accession>
<gene>
    <name evidence="1" type="ORF">ASIM_LOCUS7742</name>
</gene>
<evidence type="ECO:0000313" key="1">
    <source>
        <dbReference type="EMBL" id="VDK29951.1"/>
    </source>
</evidence>
<evidence type="ECO:0000313" key="3">
    <source>
        <dbReference type="WBParaSite" id="ASIM_0000798301-mRNA-1"/>
    </source>
</evidence>
<sequence>MAMEYFDEQIAPSLRTKDPLNFLYRSHGRYSSFSVALPRSAPSSINASFRSLYNSPSPSTSSLCGNNQGGSVLSEMSKLFEWRKDMEEKLKRQERAIREQGAAINSIIE</sequence>
<keyword evidence="2" id="KW-1185">Reference proteome</keyword>
<reference evidence="3" key="1">
    <citation type="submission" date="2017-02" db="UniProtKB">
        <authorList>
            <consortium name="WormBaseParasite"/>
        </authorList>
    </citation>
    <scope>IDENTIFICATION</scope>
</reference>